<gene>
    <name evidence="2" type="ORF">LADA_0B02718G</name>
</gene>
<dbReference type="SUPFAM" id="SSF51735">
    <property type="entry name" value="NAD(P)-binding Rossmann-fold domains"/>
    <property type="match status" value="1"/>
</dbReference>
<dbReference type="STRING" id="1266660.A0A1G4ISB7"/>
<dbReference type="GO" id="GO:0019210">
    <property type="term" value="F:kinase inhibitor activity"/>
    <property type="evidence" value="ECO:0007669"/>
    <property type="project" value="EnsemblFungi"/>
</dbReference>
<evidence type="ECO:0000313" key="3">
    <source>
        <dbReference type="Proteomes" id="UP000190274"/>
    </source>
</evidence>
<dbReference type="GO" id="GO:0005634">
    <property type="term" value="C:nucleus"/>
    <property type="evidence" value="ECO:0007669"/>
    <property type="project" value="EnsemblFungi"/>
</dbReference>
<dbReference type="PANTHER" id="PTHR43708:SF1">
    <property type="entry name" value="GALACTOSE_LACTOSE METABOLISM REGULATORY PROTEIN GAL80"/>
    <property type="match status" value="1"/>
</dbReference>
<dbReference type="Gene3D" id="3.40.50.720">
    <property type="entry name" value="NAD(P)-binding Rossmann-like Domain"/>
    <property type="match status" value="1"/>
</dbReference>
<dbReference type="GO" id="GO:0005667">
    <property type="term" value="C:transcription regulator complex"/>
    <property type="evidence" value="ECO:0007669"/>
    <property type="project" value="EnsemblFungi"/>
</dbReference>
<dbReference type="Gene3D" id="3.30.360.10">
    <property type="entry name" value="Dihydrodipicolinate Reductase, domain 2"/>
    <property type="match status" value="1"/>
</dbReference>
<protein>
    <submittedName>
        <fullName evidence="2">LADA_0B02718g1_1</fullName>
    </submittedName>
</protein>
<keyword evidence="3" id="KW-1185">Reference proteome</keyword>
<reference evidence="3" key="1">
    <citation type="submission" date="2016-03" db="EMBL/GenBank/DDBJ databases">
        <authorList>
            <person name="Devillers H."/>
        </authorList>
    </citation>
    <scope>NUCLEOTIDE SEQUENCE [LARGE SCALE GENOMIC DNA]</scope>
</reference>
<dbReference type="GO" id="GO:0006012">
    <property type="term" value="P:galactose metabolic process"/>
    <property type="evidence" value="ECO:0007669"/>
    <property type="project" value="EnsemblFungi"/>
</dbReference>
<evidence type="ECO:0000259" key="1">
    <source>
        <dbReference type="Pfam" id="PF22685"/>
    </source>
</evidence>
<dbReference type="Pfam" id="PF22685">
    <property type="entry name" value="Gal80p_C-like"/>
    <property type="match status" value="1"/>
</dbReference>
<dbReference type="GO" id="GO:0000435">
    <property type="term" value="P:positive regulation of transcription from RNA polymerase II promoter by galactose"/>
    <property type="evidence" value="ECO:0007669"/>
    <property type="project" value="EnsemblFungi"/>
</dbReference>
<dbReference type="InterPro" id="IPR055080">
    <property type="entry name" value="Gal80p-like_C"/>
</dbReference>
<dbReference type="Proteomes" id="UP000190274">
    <property type="component" value="Chromosome B"/>
</dbReference>
<sequence length="431" mass="47761">MNYRSAMSTIPKANPLRVGFVGLAANKGWAIKSHYPAMMQLPSQFQITAVLNLDLEVSQTTIEKLKLKHAKPFADIVSFAKYDQIDLVVISVNVPNFYKLVIDLFKYSQENENFKYLFAEWSLGRNLEEAQEIQELASQRGIHTVVSLQGRKSPYVLRAKELVSGGYIGEINSVEIAVIGGFYGYERPVKSPDYLYELESGVNLISVAFGHTIDILQYITSSYFSQVNAMIFNNIPTQKLVDENGKLTGATKPKTAPDHLLFQGSLTQGNVPVSCSLKGGTPVKKFTKNLIIDIHGTRGDLKLEGDAGFAEMSNLVLYFCGGKPNEDSSTSAETMEIYHLRNYNSIVGNILRLYEAIADFHFKTNPHSKLPKDFARQGFRFDGFPTFSDALEVHKLIDLVTKSHKSGSSLKVPGLSHLSATLDTEAPQSDG</sequence>
<dbReference type="PANTHER" id="PTHR43708">
    <property type="entry name" value="CONSERVED EXPRESSED OXIDOREDUCTASE (EUROFUNG)"/>
    <property type="match status" value="1"/>
</dbReference>
<feature type="domain" description="Gal80p-like C-terminal" evidence="1">
    <location>
        <begin position="154"/>
        <end position="305"/>
    </location>
</feature>
<dbReference type="AlphaFoldDB" id="A0A1G4ISB7"/>
<dbReference type="SUPFAM" id="SSF55347">
    <property type="entry name" value="Glyceraldehyde-3-phosphate dehydrogenase-like, C-terminal domain"/>
    <property type="match status" value="1"/>
</dbReference>
<dbReference type="GO" id="GO:0042802">
    <property type="term" value="F:identical protein binding"/>
    <property type="evidence" value="ECO:0007669"/>
    <property type="project" value="EnsemblFungi"/>
</dbReference>
<accession>A0A1G4ISB7</accession>
<dbReference type="InterPro" id="IPR051317">
    <property type="entry name" value="Gfo/Idh/MocA_oxidoreduct"/>
</dbReference>
<dbReference type="InterPro" id="IPR036291">
    <property type="entry name" value="NAD(P)-bd_dom_sf"/>
</dbReference>
<dbReference type="GO" id="GO:0061629">
    <property type="term" value="F:RNA polymerase II-specific DNA-binding transcription factor binding"/>
    <property type="evidence" value="ECO:0007669"/>
    <property type="project" value="EnsemblFungi"/>
</dbReference>
<dbReference type="GO" id="GO:0005737">
    <property type="term" value="C:cytoplasm"/>
    <property type="evidence" value="ECO:0007669"/>
    <property type="project" value="EnsemblFungi"/>
</dbReference>
<dbReference type="EMBL" id="LT598456">
    <property type="protein sequence ID" value="SCU79717.1"/>
    <property type="molecule type" value="Genomic_DNA"/>
</dbReference>
<dbReference type="GO" id="GO:0000122">
    <property type="term" value="P:negative regulation of transcription by RNA polymerase II"/>
    <property type="evidence" value="ECO:0007669"/>
    <property type="project" value="EnsemblFungi"/>
</dbReference>
<evidence type="ECO:0000313" key="2">
    <source>
        <dbReference type="EMBL" id="SCU79717.1"/>
    </source>
</evidence>
<dbReference type="OrthoDB" id="64915at2759"/>
<organism evidence="2 3">
    <name type="scientific">Lachancea dasiensis</name>
    <dbReference type="NCBI Taxonomy" id="1072105"/>
    <lineage>
        <taxon>Eukaryota</taxon>
        <taxon>Fungi</taxon>
        <taxon>Dikarya</taxon>
        <taxon>Ascomycota</taxon>
        <taxon>Saccharomycotina</taxon>
        <taxon>Saccharomycetes</taxon>
        <taxon>Saccharomycetales</taxon>
        <taxon>Saccharomycetaceae</taxon>
        <taxon>Lachancea</taxon>
    </lineage>
</organism>
<proteinExistence type="predicted"/>
<name>A0A1G4ISB7_9SACH</name>